<dbReference type="EMBL" id="BARU01047886">
    <property type="protein sequence ID" value="GAH91417.1"/>
    <property type="molecule type" value="Genomic_DNA"/>
</dbReference>
<protein>
    <submittedName>
        <fullName evidence="1">Uncharacterized protein</fullName>
    </submittedName>
</protein>
<gene>
    <name evidence="1" type="ORF">S03H2_71501</name>
</gene>
<sequence length="58" mass="6004">MTPSNLFGGCLTPGHFVQVGIARQFGRAFGMYTEPPGTLAGKLATIVAIAKRDGGKPV</sequence>
<accession>X1JBR5</accession>
<organism evidence="1">
    <name type="scientific">marine sediment metagenome</name>
    <dbReference type="NCBI Taxonomy" id="412755"/>
    <lineage>
        <taxon>unclassified sequences</taxon>
        <taxon>metagenomes</taxon>
        <taxon>ecological metagenomes</taxon>
    </lineage>
</organism>
<proteinExistence type="predicted"/>
<feature type="non-terminal residue" evidence="1">
    <location>
        <position position="58"/>
    </location>
</feature>
<evidence type="ECO:0000313" key="1">
    <source>
        <dbReference type="EMBL" id="GAH91417.1"/>
    </source>
</evidence>
<comment type="caution">
    <text evidence="1">The sequence shown here is derived from an EMBL/GenBank/DDBJ whole genome shotgun (WGS) entry which is preliminary data.</text>
</comment>
<dbReference type="AlphaFoldDB" id="X1JBR5"/>
<name>X1JBR5_9ZZZZ</name>
<reference evidence="1" key="1">
    <citation type="journal article" date="2014" name="Front. Microbiol.">
        <title>High frequency of phylogenetically diverse reductive dehalogenase-homologous genes in deep subseafloor sedimentary metagenomes.</title>
        <authorList>
            <person name="Kawai M."/>
            <person name="Futagami T."/>
            <person name="Toyoda A."/>
            <person name="Takaki Y."/>
            <person name="Nishi S."/>
            <person name="Hori S."/>
            <person name="Arai W."/>
            <person name="Tsubouchi T."/>
            <person name="Morono Y."/>
            <person name="Uchiyama I."/>
            <person name="Ito T."/>
            <person name="Fujiyama A."/>
            <person name="Inagaki F."/>
            <person name="Takami H."/>
        </authorList>
    </citation>
    <scope>NUCLEOTIDE SEQUENCE</scope>
    <source>
        <strain evidence="1">Expedition CK06-06</strain>
    </source>
</reference>